<dbReference type="InterPro" id="IPR003770">
    <property type="entry name" value="MLTG-like"/>
</dbReference>
<dbReference type="CDD" id="cd08010">
    <property type="entry name" value="MltG_like"/>
    <property type="match status" value="1"/>
</dbReference>
<keyword evidence="5 7" id="KW-0456">Lyase</keyword>
<evidence type="ECO:0000256" key="6">
    <source>
        <dbReference type="ARBA" id="ARBA00023316"/>
    </source>
</evidence>
<keyword evidence="4 7" id="KW-0472">Membrane</keyword>
<sequence>MQVKRSVKYFSWLMLLLFIMNLIFFSYGRQLLEPVSSKAIADEIIEIESGSSLEKVTNQLDEKGLIKDPLAFKVYLRIRGLATKIQAGYYKLSSNMSAIEIADKLVKGKAATYKVTLPEGITIEELGDLLAQRGLNKERFLSLAKDKEFNLFSTPSTVKYNLEGFLFPETYQIPYGADEEEIIDIMLAEFKRRVKALEEEIEKSEYSLYEIITIASLIQAEAQIEDEAPIIASVIYNRLNRGMKLQLDATVQYSLPERKSRLLYSDLKVDSEYNTYQNSGLPPGPINNPGIDMIKAALNPETTDYLYYVVTEKGRHTFTKSYQEHLEVQRGLK</sequence>
<keyword evidence="1 7" id="KW-1003">Cell membrane</keyword>
<reference evidence="9" key="1">
    <citation type="submission" date="2016-07" db="EMBL/GenBank/DDBJ databases">
        <authorList>
            <person name="Florea S."/>
            <person name="Webb J.S."/>
            <person name="Jaromczyk J."/>
            <person name="Schardl C.L."/>
        </authorList>
    </citation>
    <scope>NUCLEOTIDE SEQUENCE [LARGE SCALE GENOMIC DNA]</scope>
    <source>
        <strain evidence="9">Z6</strain>
    </source>
</reference>
<evidence type="ECO:0000256" key="1">
    <source>
        <dbReference type="ARBA" id="ARBA00022475"/>
    </source>
</evidence>
<reference evidence="8 9" key="2">
    <citation type="submission" date="2016-08" db="EMBL/GenBank/DDBJ databases">
        <title>Orenia metallireducens sp. nov. strain Z6, a Novel Metal-reducing Firmicute from the Deep Subsurface.</title>
        <authorList>
            <person name="Maxim B.I."/>
            <person name="Kenneth K."/>
            <person name="Flynn T.M."/>
            <person name="Oloughlin E.J."/>
            <person name="Locke R.A."/>
            <person name="Weber J.R."/>
            <person name="Egan S.M."/>
            <person name="Mackie R.I."/>
            <person name="Cann I.K."/>
        </authorList>
    </citation>
    <scope>NUCLEOTIDE SEQUENCE [LARGE SCALE GENOMIC DNA]</scope>
    <source>
        <strain evidence="8 9">Z6</strain>
    </source>
</reference>
<dbReference type="AlphaFoldDB" id="A0A1C0A979"/>
<dbReference type="EC" id="4.2.2.29" evidence="7"/>
<evidence type="ECO:0000256" key="7">
    <source>
        <dbReference type="HAMAP-Rule" id="MF_02065"/>
    </source>
</evidence>
<comment type="caution">
    <text evidence="8">The sequence shown here is derived from an EMBL/GenBank/DDBJ whole genome shotgun (WGS) entry which is preliminary data.</text>
</comment>
<dbReference type="Gene3D" id="3.30.1490.480">
    <property type="entry name" value="Endolytic murein transglycosylase"/>
    <property type="match status" value="1"/>
</dbReference>
<comment type="function">
    <text evidence="7">Functions as a peptidoglycan terminase that cleaves nascent peptidoglycan strands endolytically to terminate their elongation.</text>
</comment>
<feature type="transmembrane region" description="Helical" evidence="7">
    <location>
        <begin position="9"/>
        <end position="28"/>
    </location>
</feature>
<dbReference type="NCBIfam" id="TIGR00247">
    <property type="entry name" value="endolytic transglycosylase MltG"/>
    <property type="match status" value="1"/>
</dbReference>
<dbReference type="EMBL" id="LWDV01000008">
    <property type="protein sequence ID" value="OCL26837.1"/>
    <property type="molecule type" value="Genomic_DNA"/>
</dbReference>
<keyword evidence="2 7" id="KW-0812">Transmembrane</keyword>
<keyword evidence="9" id="KW-1185">Reference proteome</keyword>
<protein>
    <recommendedName>
        <fullName evidence="7">Endolytic murein transglycosylase</fullName>
        <ecNumber evidence="7">4.2.2.29</ecNumber>
    </recommendedName>
    <alternativeName>
        <fullName evidence="7">Peptidoglycan lytic transglycosylase</fullName>
    </alternativeName>
    <alternativeName>
        <fullName evidence="7">Peptidoglycan polymerization terminase</fullName>
    </alternativeName>
</protein>
<dbReference type="GO" id="GO:0008932">
    <property type="term" value="F:lytic endotransglycosylase activity"/>
    <property type="evidence" value="ECO:0007669"/>
    <property type="project" value="UniProtKB-UniRule"/>
</dbReference>
<name>A0A1C0A979_9FIRM</name>
<dbReference type="PANTHER" id="PTHR30518:SF2">
    <property type="entry name" value="ENDOLYTIC MUREIN TRANSGLYCOSYLASE"/>
    <property type="match status" value="1"/>
</dbReference>
<dbReference type="HAMAP" id="MF_02065">
    <property type="entry name" value="MltG"/>
    <property type="match status" value="1"/>
</dbReference>
<accession>A0A1C0A979</accession>
<dbReference type="OrthoDB" id="9814591at2"/>
<proteinExistence type="inferred from homology"/>
<comment type="similarity">
    <text evidence="7">Belongs to the transglycosylase MltG family.</text>
</comment>
<dbReference type="PANTHER" id="PTHR30518">
    <property type="entry name" value="ENDOLYTIC MUREIN TRANSGLYCOSYLASE"/>
    <property type="match status" value="1"/>
</dbReference>
<evidence type="ECO:0000313" key="8">
    <source>
        <dbReference type="EMBL" id="OCL26837.1"/>
    </source>
</evidence>
<organism evidence="8 9">
    <name type="scientific">Orenia metallireducens</name>
    <dbReference type="NCBI Taxonomy" id="1413210"/>
    <lineage>
        <taxon>Bacteria</taxon>
        <taxon>Bacillati</taxon>
        <taxon>Bacillota</taxon>
        <taxon>Clostridia</taxon>
        <taxon>Halanaerobiales</taxon>
        <taxon>Halobacteroidaceae</taxon>
        <taxon>Orenia</taxon>
    </lineage>
</organism>
<dbReference type="Pfam" id="PF02618">
    <property type="entry name" value="YceG"/>
    <property type="match status" value="1"/>
</dbReference>
<dbReference type="GO" id="GO:0005886">
    <property type="term" value="C:plasma membrane"/>
    <property type="evidence" value="ECO:0007669"/>
    <property type="project" value="UniProtKB-SubCell"/>
</dbReference>
<evidence type="ECO:0000313" key="9">
    <source>
        <dbReference type="Proteomes" id="UP000093514"/>
    </source>
</evidence>
<dbReference type="RefSeq" id="WP_068716118.1">
    <property type="nucleotide sequence ID" value="NZ_LWDV01000008.1"/>
</dbReference>
<comment type="subcellular location">
    <subcellularLocation>
        <location evidence="7">Cell membrane</location>
        <topology evidence="7">Single-pass membrane protein</topology>
    </subcellularLocation>
</comment>
<comment type="catalytic activity">
    <reaction evidence="7">
        <text>a peptidoglycan chain = a peptidoglycan chain with N-acetyl-1,6-anhydromuramyl-[peptide] at the reducing end + a peptidoglycan chain with N-acetylglucosamine at the non-reducing end.</text>
        <dbReference type="EC" id="4.2.2.29"/>
    </reaction>
</comment>
<evidence type="ECO:0000256" key="4">
    <source>
        <dbReference type="ARBA" id="ARBA00023136"/>
    </source>
</evidence>
<keyword evidence="3 7" id="KW-1133">Transmembrane helix</keyword>
<feature type="site" description="Important for catalytic activity" evidence="7">
    <location>
        <position position="221"/>
    </location>
</feature>
<evidence type="ECO:0000256" key="3">
    <source>
        <dbReference type="ARBA" id="ARBA00022989"/>
    </source>
</evidence>
<dbReference type="GO" id="GO:0071555">
    <property type="term" value="P:cell wall organization"/>
    <property type="evidence" value="ECO:0007669"/>
    <property type="project" value="UniProtKB-KW"/>
</dbReference>
<dbReference type="GO" id="GO:0009252">
    <property type="term" value="P:peptidoglycan biosynthetic process"/>
    <property type="evidence" value="ECO:0007669"/>
    <property type="project" value="UniProtKB-UniRule"/>
</dbReference>
<keyword evidence="6 7" id="KW-0961">Cell wall biogenesis/degradation</keyword>
<dbReference type="Gene3D" id="3.30.160.60">
    <property type="entry name" value="Classic Zinc Finger"/>
    <property type="match status" value="1"/>
</dbReference>
<evidence type="ECO:0000256" key="2">
    <source>
        <dbReference type="ARBA" id="ARBA00022692"/>
    </source>
</evidence>
<evidence type="ECO:0000256" key="5">
    <source>
        <dbReference type="ARBA" id="ARBA00023239"/>
    </source>
</evidence>
<gene>
    <name evidence="7" type="primary">mltG</name>
    <name evidence="8" type="ORF">U472_04900</name>
</gene>
<dbReference type="Proteomes" id="UP000093514">
    <property type="component" value="Unassembled WGS sequence"/>
</dbReference>